<name>A0A1M5Z9P5_9FLAO</name>
<keyword evidence="4" id="KW-1185">Reference proteome</keyword>
<dbReference type="Proteomes" id="UP000184240">
    <property type="component" value="Unassembled WGS sequence"/>
</dbReference>
<reference evidence="3" key="2">
    <citation type="submission" date="2016-11" db="EMBL/GenBank/DDBJ databases">
        <authorList>
            <person name="Varghese N."/>
            <person name="Submissions S."/>
        </authorList>
    </citation>
    <scope>NUCLEOTIDE SEQUENCE [LARGE SCALE GENOMIC DNA]</scope>
    <source>
        <strain evidence="3">DSM 19859</strain>
    </source>
</reference>
<evidence type="ECO:0000313" key="3">
    <source>
        <dbReference type="Proteomes" id="UP000184240"/>
    </source>
</evidence>
<dbReference type="RefSeq" id="WP_072984047.1">
    <property type="nucleotide sequence ID" value="NZ_FQXT01000005.1"/>
</dbReference>
<dbReference type="AlphaFoldDB" id="A0A1M5Z9P5"/>
<evidence type="ECO:0000313" key="4">
    <source>
        <dbReference type="Proteomes" id="UP000290037"/>
    </source>
</evidence>
<accession>A0A1M5Z9P5</accession>
<dbReference type="EMBL" id="FQXT01000005">
    <property type="protein sequence ID" value="SHI20940.1"/>
    <property type="molecule type" value="Genomic_DNA"/>
</dbReference>
<dbReference type="Proteomes" id="UP000290037">
    <property type="component" value="Unassembled WGS sequence"/>
</dbReference>
<proteinExistence type="predicted"/>
<reference evidence="2" key="1">
    <citation type="submission" date="2016-11" db="EMBL/GenBank/DDBJ databases">
        <authorList>
            <person name="Jaros S."/>
            <person name="Januszkiewicz K."/>
            <person name="Wedrychowicz H."/>
        </authorList>
    </citation>
    <scope>NUCLEOTIDE SEQUENCE [LARGE SCALE GENOMIC DNA]</scope>
    <source>
        <strain evidence="2">DSM 19859</strain>
    </source>
</reference>
<protein>
    <submittedName>
        <fullName evidence="2">Uncharacterized protein</fullName>
    </submittedName>
</protein>
<organism evidence="2 3">
    <name type="scientific">Leeuwenhoekiella palythoae</name>
    <dbReference type="NCBI Taxonomy" id="573501"/>
    <lineage>
        <taxon>Bacteria</taxon>
        <taxon>Pseudomonadati</taxon>
        <taxon>Bacteroidota</taxon>
        <taxon>Flavobacteriia</taxon>
        <taxon>Flavobacteriales</taxon>
        <taxon>Flavobacteriaceae</taxon>
        <taxon>Leeuwenhoekiella</taxon>
    </lineage>
</organism>
<sequence>MKKAYFIVLILAFNVAYSQENEQEKMISRFVLDLFDKSIDPEIVFDEYISTDKEDNLKASVTKRKKLAIQIIKETRKNKKNNGWLIPNPEIRKLNDPKVFPYEELKGLSEIQLQFNTSGEFKDRIYVLTNDKETEILQYFLMSENKKKIKSFTLFVKAKNSGWFFEY</sequence>
<evidence type="ECO:0000313" key="2">
    <source>
        <dbReference type="EMBL" id="SHI20940.1"/>
    </source>
</evidence>
<dbReference type="EMBL" id="QOVN01000005">
    <property type="protein sequence ID" value="RXG28125.1"/>
    <property type="molecule type" value="Genomic_DNA"/>
</dbReference>
<gene>
    <name evidence="1" type="ORF">DSM01_2632</name>
    <name evidence="2" type="ORF">SAMN04487999_2812</name>
</gene>
<evidence type="ECO:0000313" key="1">
    <source>
        <dbReference type="EMBL" id="RXG28125.1"/>
    </source>
</evidence>
<reference evidence="1 4" key="3">
    <citation type="submission" date="2018-07" db="EMBL/GenBank/DDBJ databases">
        <title>Leeuwenhoekiella genomics.</title>
        <authorList>
            <person name="Tahon G."/>
            <person name="Willems A."/>
        </authorList>
    </citation>
    <scope>NUCLEOTIDE SEQUENCE [LARGE SCALE GENOMIC DNA]</scope>
    <source>
        <strain evidence="1 4">LMG 24856</strain>
    </source>
</reference>